<dbReference type="EMBL" id="JAQJZL010000004">
    <property type="protein sequence ID" value="KAJ6043524.1"/>
    <property type="molecule type" value="Genomic_DNA"/>
</dbReference>
<accession>A0AAD6N949</accession>
<dbReference type="Proteomes" id="UP001219568">
    <property type="component" value="Unassembled WGS sequence"/>
</dbReference>
<evidence type="ECO:0000313" key="2">
    <source>
        <dbReference type="Proteomes" id="UP001219568"/>
    </source>
</evidence>
<name>A0AAD6N949_PENCN</name>
<gene>
    <name evidence="1" type="ORF">N7460_004879</name>
</gene>
<comment type="caution">
    <text evidence="1">The sequence shown here is derived from an EMBL/GenBank/DDBJ whole genome shotgun (WGS) entry which is preliminary data.</text>
</comment>
<keyword evidence="2" id="KW-1185">Reference proteome</keyword>
<evidence type="ECO:0000313" key="1">
    <source>
        <dbReference type="EMBL" id="KAJ6043524.1"/>
    </source>
</evidence>
<reference evidence="1" key="1">
    <citation type="journal article" date="2023" name="IMA Fungus">
        <title>Comparative genomic study of the Penicillium genus elucidates a diverse pangenome and 15 lateral gene transfer events.</title>
        <authorList>
            <person name="Petersen C."/>
            <person name="Sorensen T."/>
            <person name="Nielsen M.R."/>
            <person name="Sondergaard T.E."/>
            <person name="Sorensen J.L."/>
            <person name="Fitzpatrick D.A."/>
            <person name="Frisvad J.C."/>
            <person name="Nielsen K.L."/>
        </authorList>
    </citation>
    <scope>NUCLEOTIDE SEQUENCE</scope>
    <source>
        <strain evidence="1">IBT 15450</strain>
    </source>
</reference>
<organism evidence="1 2">
    <name type="scientific">Penicillium canescens</name>
    <dbReference type="NCBI Taxonomy" id="5083"/>
    <lineage>
        <taxon>Eukaryota</taxon>
        <taxon>Fungi</taxon>
        <taxon>Dikarya</taxon>
        <taxon>Ascomycota</taxon>
        <taxon>Pezizomycotina</taxon>
        <taxon>Eurotiomycetes</taxon>
        <taxon>Eurotiomycetidae</taxon>
        <taxon>Eurotiales</taxon>
        <taxon>Aspergillaceae</taxon>
        <taxon>Penicillium</taxon>
    </lineage>
</organism>
<sequence length="66" mass="7483">MALGRLSTVADNKLGTTMTEYTWADRPELRNAMESLFIGDLGLDNENGHSRLSDDPTGCWLRYLHR</sequence>
<proteinExistence type="predicted"/>
<dbReference type="AlphaFoldDB" id="A0AAD6N949"/>
<protein>
    <submittedName>
        <fullName evidence="1">Uncharacterized protein</fullName>
    </submittedName>
</protein>
<reference evidence="1" key="2">
    <citation type="submission" date="2023-01" db="EMBL/GenBank/DDBJ databases">
        <authorList>
            <person name="Petersen C."/>
        </authorList>
    </citation>
    <scope>NUCLEOTIDE SEQUENCE</scope>
    <source>
        <strain evidence="1">IBT 15450</strain>
    </source>
</reference>